<dbReference type="EMBL" id="HACG01022949">
    <property type="protein sequence ID" value="CEK69814.1"/>
    <property type="molecule type" value="Transcribed_RNA"/>
</dbReference>
<gene>
    <name evidence="1" type="primary">ORF71688</name>
</gene>
<feature type="non-terminal residue" evidence="1">
    <location>
        <position position="1"/>
    </location>
</feature>
<accession>A0A0B6ZMD5</accession>
<protein>
    <submittedName>
        <fullName evidence="1">Uncharacterized protein</fullName>
    </submittedName>
</protein>
<name>A0A0B6ZMD5_9EUPU</name>
<organism evidence="1">
    <name type="scientific">Arion vulgaris</name>
    <dbReference type="NCBI Taxonomy" id="1028688"/>
    <lineage>
        <taxon>Eukaryota</taxon>
        <taxon>Metazoa</taxon>
        <taxon>Spiralia</taxon>
        <taxon>Lophotrochozoa</taxon>
        <taxon>Mollusca</taxon>
        <taxon>Gastropoda</taxon>
        <taxon>Heterobranchia</taxon>
        <taxon>Euthyneura</taxon>
        <taxon>Panpulmonata</taxon>
        <taxon>Eupulmonata</taxon>
        <taxon>Stylommatophora</taxon>
        <taxon>Helicina</taxon>
        <taxon>Arionoidea</taxon>
        <taxon>Arionidae</taxon>
        <taxon>Arion</taxon>
    </lineage>
</organism>
<sequence>QNSLQVALQRMTERNGKNPFEVNPSVWTLKRRNKMTKKEKTRQFHILSCKQVSRILYTISCRAQCVLQPPPAK</sequence>
<reference evidence="1" key="1">
    <citation type="submission" date="2014-12" db="EMBL/GenBank/DDBJ databases">
        <title>Insight into the proteome of Arion vulgaris.</title>
        <authorList>
            <person name="Aradska J."/>
            <person name="Bulat T."/>
            <person name="Smidak R."/>
            <person name="Sarate P."/>
            <person name="Gangsoo J."/>
            <person name="Sialana F."/>
            <person name="Bilban M."/>
            <person name="Lubec G."/>
        </authorList>
    </citation>
    <scope>NUCLEOTIDE SEQUENCE</scope>
    <source>
        <tissue evidence="1">Skin</tissue>
    </source>
</reference>
<proteinExistence type="predicted"/>
<evidence type="ECO:0000313" key="1">
    <source>
        <dbReference type="EMBL" id="CEK69814.1"/>
    </source>
</evidence>
<dbReference type="AlphaFoldDB" id="A0A0B6ZMD5"/>